<evidence type="ECO:0000256" key="3">
    <source>
        <dbReference type="ARBA" id="ARBA00022606"/>
    </source>
</evidence>
<accession>A0A2H4ZB92</accession>
<feature type="transmembrane region" description="Helical" evidence="10">
    <location>
        <begin position="32"/>
        <end position="51"/>
    </location>
</feature>
<dbReference type="GO" id="GO:0004984">
    <property type="term" value="F:olfactory receptor activity"/>
    <property type="evidence" value="ECO:0007669"/>
    <property type="project" value="InterPro"/>
</dbReference>
<evidence type="ECO:0000256" key="10">
    <source>
        <dbReference type="RuleBase" id="RU351113"/>
    </source>
</evidence>
<keyword evidence="5 10" id="KW-0552">Olfaction</keyword>
<feature type="transmembrane region" description="Helical" evidence="10">
    <location>
        <begin position="126"/>
        <end position="145"/>
    </location>
</feature>
<evidence type="ECO:0000313" key="11">
    <source>
        <dbReference type="EMBL" id="AUF73022.1"/>
    </source>
</evidence>
<evidence type="ECO:0000256" key="6">
    <source>
        <dbReference type="ARBA" id="ARBA00022989"/>
    </source>
</evidence>
<evidence type="ECO:0000256" key="7">
    <source>
        <dbReference type="ARBA" id="ARBA00023136"/>
    </source>
</evidence>
<feature type="transmembrane region" description="Helical" evidence="10">
    <location>
        <begin position="289"/>
        <end position="307"/>
    </location>
</feature>
<keyword evidence="2" id="KW-1003">Cell membrane</keyword>
<sequence>MDSRFLLYIKHLMIIGGTLPVDLINSRKRIYIFYRYVTHTFVSLVGIYWLGGNMNVDGFDRTLFNYIYDRIFVMISYVNLAITTSGNFQKLIYEMIAYEAEVLDVGSEKHLKIHEQVVKKSRTLQVYYISILASCSIAFVVPAFVEYALVQSSEESTNSTINTHNYELWIPFEESKEYLVWLLVQSCYTLIVTCIYCSYQIILINLLLVVILRLKILRARIENMKDIERLDAKRLIRIYAKEHIDLIRNCKHVDDTVKYVMLMEFLFASLRLALSIFLLVTANTPNSKIYFGTVIVNVLINILILCWNADQIREESIGIADSIYQLPWFEYDKSDVMSLHIMMIRSQTPLTLTTGPFGTVTLDLAGKIVKATYTYATFMHQMYEN</sequence>
<evidence type="ECO:0000256" key="8">
    <source>
        <dbReference type="ARBA" id="ARBA00023170"/>
    </source>
</evidence>
<dbReference type="PANTHER" id="PTHR21137:SF35">
    <property type="entry name" value="ODORANT RECEPTOR 19A-RELATED"/>
    <property type="match status" value="1"/>
</dbReference>
<evidence type="ECO:0000256" key="9">
    <source>
        <dbReference type="ARBA" id="ARBA00023224"/>
    </source>
</evidence>
<dbReference type="AlphaFoldDB" id="A0A2H4ZB92"/>
<comment type="caution">
    <text evidence="10">Lacks conserved residue(s) required for the propagation of feature annotation.</text>
</comment>
<reference evidence="11" key="1">
    <citation type="journal article" date="2017" name="Sci. Rep.">
        <title>Antennal transcriptome analysis and expression profiles of olfactory genes in Anoplophora chinensis.</title>
        <authorList>
            <person name="Wang J."/>
            <person name="Hu P."/>
            <person name="Gao P."/>
            <person name="Tao J."/>
            <person name="Luo Y."/>
        </authorList>
    </citation>
    <scope>NUCLEOTIDE SEQUENCE</scope>
</reference>
<name>A0A2H4ZB92_ANOCN</name>
<dbReference type="Pfam" id="PF02949">
    <property type="entry name" value="7tm_6"/>
    <property type="match status" value="1"/>
</dbReference>
<evidence type="ECO:0000256" key="4">
    <source>
        <dbReference type="ARBA" id="ARBA00022692"/>
    </source>
</evidence>
<keyword evidence="6 10" id="KW-1133">Transmembrane helix</keyword>
<keyword evidence="9 10" id="KW-0807">Transducer</keyword>
<keyword evidence="8 10" id="KW-0675">Receptor</keyword>
<dbReference type="InterPro" id="IPR004117">
    <property type="entry name" value="7tm6_olfct_rcpt"/>
</dbReference>
<dbReference type="PANTHER" id="PTHR21137">
    <property type="entry name" value="ODORANT RECEPTOR"/>
    <property type="match status" value="1"/>
</dbReference>
<evidence type="ECO:0000256" key="5">
    <source>
        <dbReference type="ARBA" id="ARBA00022725"/>
    </source>
</evidence>
<comment type="subcellular location">
    <subcellularLocation>
        <location evidence="1 10">Cell membrane</location>
        <topology evidence="1 10">Multi-pass membrane protein</topology>
    </subcellularLocation>
</comment>
<proteinExistence type="evidence at transcript level"/>
<protein>
    <recommendedName>
        <fullName evidence="10">Odorant receptor</fullName>
    </recommendedName>
</protein>
<dbReference type="GO" id="GO:0005886">
    <property type="term" value="C:plasma membrane"/>
    <property type="evidence" value="ECO:0007669"/>
    <property type="project" value="UniProtKB-SubCell"/>
</dbReference>
<dbReference type="GO" id="GO:0007165">
    <property type="term" value="P:signal transduction"/>
    <property type="evidence" value="ECO:0007669"/>
    <property type="project" value="UniProtKB-KW"/>
</dbReference>
<evidence type="ECO:0000256" key="2">
    <source>
        <dbReference type="ARBA" id="ARBA00022475"/>
    </source>
</evidence>
<comment type="similarity">
    <text evidence="10">Belongs to the insect chemoreceptor superfamily. Heteromeric odorant receptor channel (TC 1.A.69) family.</text>
</comment>
<feature type="transmembrane region" description="Helical" evidence="10">
    <location>
        <begin position="71"/>
        <end position="88"/>
    </location>
</feature>
<feature type="transmembrane region" description="Helical" evidence="10">
    <location>
        <begin position="265"/>
        <end position="283"/>
    </location>
</feature>
<dbReference type="GO" id="GO:0005549">
    <property type="term" value="F:odorant binding"/>
    <property type="evidence" value="ECO:0007669"/>
    <property type="project" value="InterPro"/>
</dbReference>
<keyword evidence="7 10" id="KW-0472">Membrane</keyword>
<evidence type="ECO:0000256" key="1">
    <source>
        <dbReference type="ARBA" id="ARBA00004651"/>
    </source>
</evidence>
<keyword evidence="4 10" id="KW-0812">Transmembrane</keyword>
<organism evidence="11">
    <name type="scientific">Anoplophora chinensis</name>
    <name type="common">Citrus longhorn beetle</name>
    <dbReference type="NCBI Taxonomy" id="217632"/>
    <lineage>
        <taxon>Eukaryota</taxon>
        <taxon>Metazoa</taxon>
        <taxon>Ecdysozoa</taxon>
        <taxon>Arthropoda</taxon>
        <taxon>Hexapoda</taxon>
        <taxon>Insecta</taxon>
        <taxon>Pterygota</taxon>
        <taxon>Neoptera</taxon>
        <taxon>Endopterygota</taxon>
        <taxon>Coleoptera</taxon>
        <taxon>Polyphaga</taxon>
        <taxon>Cucujiformia</taxon>
        <taxon>Chrysomeloidea</taxon>
        <taxon>Cerambycidae</taxon>
        <taxon>Lamiinae</taxon>
        <taxon>Lamiini</taxon>
        <taxon>Anoplophora</taxon>
    </lineage>
</organism>
<feature type="transmembrane region" description="Helical" evidence="10">
    <location>
        <begin position="178"/>
        <end position="211"/>
    </location>
</feature>
<dbReference type="EMBL" id="MF975446">
    <property type="protein sequence ID" value="AUF73022.1"/>
    <property type="molecule type" value="mRNA"/>
</dbReference>
<keyword evidence="3 10" id="KW-0716">Sensory transduction</keyword>